<feature type="compositionally biased region" description="Basic and acidic residues" evidence="9">
    <location>
        <begin position="279"/>
        <end position="292"/>
    </location>
</feature>
<keyword evidence="6" id="KW-0833">Ubl conjugation pathway</keyword>
<evidence type="ECO:0000313" key="13">
    <source>
        <dbReference type="Proteomes" id="UP001497457"/>
    </source>
</evidence>
<evidence type="ECO:0000256" key="3">
    <source>
        <dbReference type="ARBA" id="ARBA00022679"/>
    </source>
</evidence>
<dbReference type="SMART" id="SM00184">
    <property type="entry name" value="RING"/>
    <property type="match status" value="1"/>
</dbReference>
<feature type="region of interest" description="Disordered" evidence="9">
    <location>
        <begin position="410"/>
        <end position="433"/>
    </location>
</feature>
<evidence type="ECO:0000313" key="12">
    <source>
        <dbReference type="EMBL" id="CAL5040251.1"/>
    </source>
</evidence>
<evidence type="ECO:0000256" key="1">
    <source>
        <dbReference type="ARBA" id="ARBA00000900"/>
    </source>
</evidence>
<feature type="compositionally biased region" description="Polar residues" evidence="9">
    <location>
        <begin position="53"/>
        <end position="71"/>
    </location>
</feature>
<feature type="signal peptide" evidence="10">
    <location>
        <begin position="1"/>
        <end position="30"/>
    </location>
</feature>
<feature type="compositionally biased region" description="Polar residues" evidence="9">
    <location>
        <begin position="330"/>
        <end position="344"/>
    </location>
</feature>
<dbReference type="InterPro" id="IPR013083">
    <property type="entry name" value="Znf_RING/FYVE/PHD"/>
</dbReference>
<dbReference type="Gene3D" id="3.30.40.10">
    <property type="entry name" value="Zinc/RING finger domain, C3HC4 (zinc finger)"/>
    <property type="match status" value="1"/>
</dbReference>
<dbReference type="FunFam" id="3.30.40.10:FF:000653">
    <property type="entry name" value="RING/U-box superfamily protein"/>
    <property type="match status" value="1"/>
</dbReference>
<feature type="compositionally biased region" description="Polar residues" evidence="9">
    <location>
        <begin position="269"/>
        <end position="278"/>
    </location>
</feature>
<reference evidence="13" key="1">
    <citation type="submission" date="2024-06" db="EMBL/GenBank/DDBJ databases">
        <authorList>
            <person name="Ryan C."/>
        </authorList>
    </citation>
    <scope>NUCLEOTIDE SEQUENCE [LARGE SCALE GENOMIC DNA]</scope>
</reference>
<feature type="compositionally biased region" description="Polar residues" evidence="9">
    <location>
        <begin position="308"/>
        <end position="320"/>
    </location>
</feature>
<feature type="compositionally biased region" description="Basic and acidic residues" evidence="9">
    <location>
        <begin position="204"/>
        <end position="215"/>
    </location>
</feature>
<dbReference type="SUPFAM" id="SSF57850">
    <property type="entry name" value="RING/U-box"/>
    <property type="match status" value="1"/>
</dbReference>
<protein>
    <recommendedName>
        <fullName evidence="2">RING-type E3 ubiquitin transferase</fullName>
        <ecNumber evidence="2">2.3.2.27</ecNumber>
    </recommendedName>
</protein>
<feature type="compositionally biased region" description="Low complexity" evidence="9">
    <location>
        <begin position="92"/>
        <end position="102"/>
    </location>
</feature>
<sequence>MSSHKILVKVFCRIIRLCIVLHFGMDESSGRSVTPVGFLRRGSGISLRDQSNENRPSQYNNKPGKSTNLNTAKARFTENREKPRYLHGPFHSSASKASSVGSSKAPVRKYFDEKQKRPFLAEADTAESSNRRTEVRHIQNGKKAVVYEDGYPYTQMSTSEGSSSSTFTEGDLPEQHDLGVLNFSVSSGSSARTVDFGNTALSATERRQRDREELNSGRPQGASTFVHRRTVPQSLTTGAKLSSGPGTTSTALQRRGLKSLGCTSISDVLPSGCSSSDSVHNRRVEVTKKRTSDAGSSSRSRGISEQSNLGQPGANYSGSTGPRARAAEQSARTNSRSFQDSTDSARTRRHSTLRARERMPSEREDGVFALRETVTRARHPERGHFPTNDISPQRSIRPFYAELPHAIYSSNRQGLSSRTPRRRSTTHPEESPHQIYHGLFGERDGYRRINMEGIAEVLLALDRIEHDDELTYEQLVVLETNLLLSGLGLHDQHQDMRLDIDNMSYEELLALEEHIGSVSTALTEEQFAKCVNQSVYEARNSDRDANKIAADDVKCSICQEEYVEGEEIGMMQCEHQYHVCCIHEWLRQKNWCPICKASAVPSKMDKGDSDA</sequence>
<evidence type="ECO:0000256" key="10">
    <source>
        <dbReference type="SAM" id="SignalP"/>
    </source>
</evidence>
<evidence type="ECO:0000256" key="9">
    <source>
        <dbReference type="SAM" id="MobiDB-lite"/>
    </source>
</evidence>
<dbReference type="EMBL" id="OZ075143">
    <property type="protein sequence ID" value="CAL5040251.1"/>
    <property type="molecule type" value="Genomic_DNA"/>
</dbReference>
<dbReference type="InterPro" id="IPR001841">
    <property type="entry name" value="Znf_RING"/>
</dbReference>
<dbReference type="AlphaFoldDB" id="A0ABC9DKB0"/>
<feature type="region of interest" description="Disordered" evidence="9">
    <location>
        <begin position="47"/>
        <end position="102"/>
    </location>
</feature>
<evidence type="ECO:0000256" key="8">
    <source>
        <dbReference type="PROSITE-ProRule" id="PRU00175"/>
    </source>
</evidence>
<keyword evidence="5 8" id="KW-0863">Zinc-finger</keyword>
<dbReference type="Proteomes" id="UP001497457">
    <property type="component" value="Chromosome 33rd"/>
</dbReference>
<keyword evidence="3" id="KW-0808">Transferase</keyword>
<dbReference type="GO" id="GO:0061630">
    <property type="term" value="F:ubiquitin protein ligase activity"/>
    <property type="evidence" value="ECO:0007669"/>
    <property type="project" value="UniProtKB-EC"/>
</dbReference>
<evidence type="ECO:0000259" key="11">
    <source>
        <dbReference type="PROSITE" id="PS50089"/>
    </source>
</evidence>
<evidence type="ECO:0000256" key="5">
    <source>
        <dbReference type="ARBA" id="ARBA00022771"/>
    </source>
</evidence>
<keyword evidence="10" id="KW-0732">Signal</keyword>
<keyword evidence="7" id="KW-0862">Zinc</keyword>
<feature type="compositionally biased region" description="Low complexity" evidence="9">
    <location>
        <begin position="293"/>
        <end position="307"/>
    </location>
</feature>
<keyword evidence="13" id="KW-1185">Reference proteome</keyword>
<feature type="compositionally biased region" description="Basic and acidic residues" evidence="9">
    <location>
        <begin position="75"/>
        <end position="84"/>
    </location>
</feature>
<evidence type="ECO:0000256" key="7">
    <source>
        <dbReference type="ARBA" id="ARBA00022833"/>
    </source>
</evidence>
<feature type="compositionally biased region" description="Basic and acidic residues" evidence="9">
    <location>
        <begin position="354"/>
        <end position="366"/>
    </location>
</feature>
<evidence type="ECO:0000256" key="6">
    <source>
        <dbReference type="ARBA" id="ARBA00022786"/>
    </source>
</evidence>
<gene>
    <name evidence="12" type="ORF">URODEC1_LOCUS85984</name>
</gene>
<dbReference type="GO" id="GO:0008270">
    <property type="term" value="F:zinc ion binding"/>
    <property type="evidence" value="ECO:0007669"/>
    <property type="project" value="UniProtKB-KW"/>
</dbReference>
<evidence type="ECO:0000256" key="2">
    <source>
        <dbReference type="ARBA" id="ARBA00012483"/>
    </source>
</evidence>
<feature type="region of interest" description="Disordered" evidence="9">
    <location>
        <begin position="269"/>
        <end position="395"/>
    </location>
</feature>
<feature type="compositionally biased region" description="Polar residues" evidence="9">
    <location>
        <begin position="231"/>
        <end position="252"/>
    </location>
</feature>
<feature type="domain" description="RING-type" evidence="11">
    <location>
        <begin position="555"/>
        <end position="596"/>
    </location>
</feature>
<dbReference type="InterPro" id="IPR045191">
    <property type="entry name" value="MBR1/2-like"/>
</dbReference>
<comment type="catalytic activity">
    <reaction evidence="1">
        <text>S-ubiquitinyl-[E2 ubiquitin-conjugating enzyme]-L-cysteine + [acceptor protein]-L-lysine = [E2 ubiquitin-conjugating enzyme]-L-cysteine + N(6)-ubiquitinyl-[acceptor protein]-L-lysine.</text>
        <dbReference type="EC" id="2.3.2.27"/>
    </reaction>
</comment>
<feature type="region of interest" description="Disordered" evidence="9">
    <location>
        <begin position="196"/>
        <end position="255"/>
    </location>
</feature>
<accession>A0ABC9DKB0</accession>
<name>A0ABC9DKB0_9POAL</name>
<organism evidence="12 13">
    <name type="scientific">Urochloa decumbens</name>
    <dbReference type="NCBI Taxonomy" id="240449"/>
    <lineage>
        <taxon>Eukaryota</taxon>
        <taxon>Viridiplantae</taxon>
        <taxon>Streptophyta</taxon>
        <taxon>Embryophyta</taxon>
        <taxon>Tracheophyta</taxon>
        <taxon>Spermatophyta</taxon>
        <taxon>Magnoliopsida</taxon>
        <taxon>Liliopsida</taxon>
        <taxon>Poales</taxon>
        <taxon>Poaceae</taxon>
        <taxon>PACMAD clade</taxon>
        <taxon>Panicoideae</taxon>
        <taxon>Panicodae</taxon>
        <taxon>Paniceae</taxon>
        <taxon>Melinidinae</taxon>
        <taxon>Urochloa</taxon>
    </lineage>
</organism>
<feature type="compositionally biased region" description="Basic and acidic residues" evidence="9">
    <location>
        <begin position="373"/>
        <end position="384"/>
    </location>
</feature>
<reference evidence="12 13" key="2">
    <citation type="submission" date="2024-10" db="EMBL/GenBank/DDBJ databases">
        <authorList>
            <person name="Ryan C."/>
        </authorList>
    </citation>
    <scope>NUCLEOTIDE SEQUENCE [LARGE SCALE GENOMIC DNA]</scope>
</reference>
<dbReference type="PANTHER" id="PTHR22937:SF167">
    <property type="entry name" value="RING-TYPE E3 UBIQUITIN TRANSFERASE"/>
    <property type="match status" value="1"/>
</dbReference>
<dbReference type="Pfam" id="PF13639">
    <property type="entry name" value="zf-RING_2"/>
    <property type="match status" value="1"/>
</dbReference>
<evidence type="ECO:0000256" key="4">
    <source>
        <dbReference type="ARBA" id="ARBA00022723"/>
    </source>
</evidence>
<dbReference type="EC" id="2.3.2.27" evidence="2"/>
<dbReference type="PANTHER" id="PTHR22937">
    <property type="entry name" value="E3 UBIQUITIN-PROTEIN LIGASE RNF165"/>
    <property type="match status" value="1"/>
</dbReference>
<dbReference type="PROSITE" id="PS50089">
    <property type="entry name" value="ZF_RING_2"/>
    <property type="match status" value="1"/>
</dbReference>
<keyword evidence="4" id="KW-0479">Metal-binding</keyword>
<feature type="chain" id="PRO_5044820031" description="RING-type E3 ubiquitin transferase" evidence="10">
    <location>
        <begin position="31"/>
        <end position="611"/>
    </location>
</feature>
<proteinExistence type="predicted"/>